<evidence type="ECO:0000313" key="1">
    <source>
        <dbReference type="EMBL" id="GGG02724.1"/>
    </source>
</evidence>
<keyword evidence="2" id="KW-1185">Reference proteome</keyword>
<comment type="caution">
    <text evidence="1">The sequence shown here is derived from an EMBL/GenBank/DDBJ whole genome shotgun (WGS) entry which is preliminary data.</text>
</comment>
<gene>
    <name evidence="1" type="ORF">GCM10010913_25570</name>
</gene>
<organism evidence="1 2">
    <name type="scientific">Paenibacillus aceti</name>
    <dbReference type="NCBI Taxonomy" id="1820010"/>
    <lineage>
        <taxon>Bacteria</taxon>
        <taxon>Bacillati</taxon>
        <taxon>Bacillota</taxon>
        <taxon>Bacilli</taxon>
        <taxon>Bacillales</taxon>
        <taxon>Paenibacillaceae</taxon>
        <taxon>Paenibacillus</taxon>
    </lineage>
</organism>
<dbReference type="InterPro" id="IPR053749">
    <property type="entry name" value="TA_system-associated_sf"/>
</dbReference>
<accession>A0ABQ1VXB3</accession>
<proteinExistence type="predicted"/>
<protein>
    <submittedName>
        <fullName evidence="1">Uncharacterized protein</fullName>
    </submittedName>
</protein>
<dbReference type="Proteomes" id="UP000608420">
    <property type="component" value="Unassembled WGS sequence"/>
</dbReference>
<evidence type="ECO:0000313" key="2">
    <source>
        <dbReference type="Proteomes" id="UP000608420"/>
    </source>
</evidence>
<dbReference type="Gene3D" id="3.10.450.420">
    <property type="match status" value="1"/>
</dbReference>
<dbReference type="EMBL" id="BMIW01000017">
    <property type="protein sequence ID" value="GGG02724.1"/>
    <property type="molecule type" value="Genomic_DNA"/>
</dbReference>
<sequence length="74" mass="8604">MNTKLAFRPSDIGSMLEWDNAQIIKMIDDPNHSNSTIVEFRVPDVDGEFETISIEYKFTRNEGWRINSLPIVFL</sequence>
<reference evidence="2" key="1">
    <citation type="journal article" date="2019" name="Int. J. Syst. Evol. Microbiol.">
        <title>The Global Catalogue of Microorganisms (GCM) 10K type strain sequencing project: providing services to taxonomists for standard genome sequencing and annotation.</title>
        <authorList>
            <consortium name="The Broad Institute Genomics Platform"/>
            <consortium name="The Broad Institute Genome Sequencing Center for Infectious Disease"/>
            <person name="Wu L."/>
            <person name="Ma J."/>
        </authorList>
    </citation>
    <scope>NUCLEOTIDE SEQUENCE [LARGE SCALE GENOMIC DNA]</scope>
    <source>
        <strain evidence="2">CGMCC 1.15420</strain>
    </source>
</reference>
<name>A0ABQ1VXB3_9BACL</name>